<protein>
    <recommendedName>
        <fullName evidence="1">Reverse transcriptase domain-containing protein</fullName>
    </recommendedName>
</protein>
<evidence type="ECO:0000313" key="2">
    <source>
        <dbReference type="EMBL" id="KAK5836893.1"/>
    </source>
</evidence>
<name>A0ABR0QCD1_GOSAR</name>
<dbReference type="Proteomes" id="UP001358586">
    <property type="component" value="Chromosome 4"/>
</dbReference>
<dbReference type="PANTHER" id="PTHR46890:SF49">
    <property type="entry name" value="RNA-DIRECTED DNA POLYMERASE"/>
    <property type="match status" value="1"/>
</dbReference>
<dbReference type="PANTHER" id="PTHR46890">
    <property type="entry name" value="NON-LTR RETROLELEMENT REVERSE TRANSCRIPTASE-LIKE PROTEIN-RELATED"/>
    <property type="match status" value="1"/>
</dbReference>
<evidence type="ECO:0000259" key="1">
    <source>
        <dbReference type="Pfam" id="PF00078"/>
    </source>
</evidence>
<dbReference type="Pfam" id="PF00078">
    <property type="entry name" value="RVT_1"/>
    <property type="match status" value="1"/>
</dbReference>
<reference evidence="2 3" key="1">
    <citation type="submission" date="2023-03" db="EMBL/GenBank/DDBJ databases">
        <title>WGS of Gossypium arboreum.</title>
        <authorList>
            <person name="Yu D."/>
        </authorList>
    </citation>
    <scope>NUCLEOTIDE SEQUENCE [LARGE SCALE GENOMIC DNA]</scope>
    <source>
        <tissue evidence="2">Leaf</tissue>
    </source>
</reference>
<dbReference type="EMBL" id="JARKNE010000004">
    <property type="protein sequence ID" value="KAK5836893.1"/>
    <property type="molecule type" value="Genomic_DNA"/>
</dbReference>
<comment type="caution">
    <text evidence="2">The sequence shown here is derived from an EMBL/GenBank/DDBJ whole genome shotgun (WGS) entry which is preliminary data.</text>
</comment>
<dbReference type="InterPro" id="IPR000477">
    <property type="entry name" value="RT_dom"/>
</dbReference>
<organism evidence="2 3">
    <name type="scientific">Gossypium arboreum</name>
    <name type="common">Tree cotton</name>
    <name type="synonym">Gossypium nanking</name>
    <dbReference type="NCBI Taxonomy" id="29729"/>
    <lineage>
        <taxon>Eukaryota</taxon>
        <taxon>Viridiplantae</taxon>
        <taxon>Streptophyta</taxon>
        <taxon>Embryophyta</taxon>
        <taxon>Tracheophyta</taxon>
        <taxon>Spermatophyta</taxon>
        <taxon>Magnoliopsida</taxon>
        <taxon>eudicotyledons</taxon>
        <taxon>Gunneridae</taxon>
        <taxon>Pentapetalae</taxon>
        <taxon>rosids</taxon>
        <taxon>malvids</taxon>
        <taxon>Malvales</taxon>
        <taxon>Malvaceae</taxon>
        <taxon>Malvoideae</taxon>
        <taxon>Gossypium</taxon>
    </lineage>
</organism>
<keyword evidence="3" id="KW-1185">Reference proteome</keyword>
<evidence type="ECO:0000313" key="3">
    <source>
        <dbReference type="Proteomes" id="UP001358586"/>
    </source>
</evidence>
<gene>
    <name evidence="2" type="ORF">PVK06_012698</name>
</gene>
<accession>A0ABR0QCD1</accession>
<proteinExistence type="predicted"/>
<sequence length="223" mass="25379">MAHHTCNRILGLEDESGQWVSDPEELLRVAVKYFGDLFTASASGANDRVLDLVENRIPDEMNENLLKPFTKEDIWCAVKSMSPLKASGIDGYPVLFYQWYWHIVSDDVCHFCLEVLNGRIVMEEINRTHLVLIPKVDKPKNMAQFWPISLCNVLYKIIAKVIVDHMSPFLGFCINEAQGAFISGRQISDNTLIAYEVLHTLKMKKKGKKGNFALKLDLSKAYD</sequence>
<feature type="domain" description="Reverse transcriptase" evidence="1">
    <location>
        <begin position="139"/>
        <end position="223"/>
    </location>
</feature>
<dbReference type="InterPro" id="IPR052343">
    <property type="entry name" value="Retrotransposon-Effector_Assoc"/>
</dbReference>